<dbReference type="EMBL" id="CP138585">
    <property type="protein sequence ID" value="WPH01733.1"/>
    <property type="molecule type" value="Genomic_DNA"/>
</dbReference>
<feature type="region of interest" description="Disordered" evidence="10">
    <location>
        <begin position="26"/>
        <end position="64"/>
    </location>
</feature>
<dbReference type="Pfam" id="PF09811">
    <property type="entry name" value="Yae1_N"/>
    <property type="match status" value="1"/>
</dbReference>
<gene>
    <name evidence="12" type="ORF">R9X50_00458500</name>
</gene>
<evidence type="ECO:0000256" key="6">
    <source>
        <dbReference type="ARBA" id="ARBA00017286"/>
    </source>
</evidence>
<reference evidence="12 13" key="1">
    <citation type="submission" date="2023-11" db="EMBL/GenBank/DDBJ databases">
        <title>An acidophilic fungus is an integral part of prey digestion in a carnivorous sundew plant.</title>
        <authorList>
            <person name="Tsai I.J."/>
        </authorList>
    </citation>
    <scope>NUCLEOTIDE SEQUENCE [LARGE SCALE GENOMIC DNA]</scope>
    <source>
        <strain evidence="12">169a</strain>
    </source>
</reference>
<evidence type="ECO:0000256" key="3">
    <source>
        <dbReference type="ARBA" id="ARBA00004496"/>
    </source>
</evidence>
<proteinExistence type="inferred from homology"/>
<organism evidence="12 13">
    <name type="scientific">Acrodontium crateriforme</name>
    <dbReference type="NCBI Taxonomy" id="150365"/>
    <lineage>
        <taxon>Eukaryota</taxon>
        <taxon>Fungi</taxon>
        <taxon>Dikarya</taxon>
        <taxon>Ascomycota</taxon>
        <taxon>Pezizomycotina</taxon>
        <taxon>Dothideomycetes</taxon>
        <taxon>Dothideomycetidae</taxon>
        <taxon>Mycosphaerellales</taxon>
        <taxon>Teratosphaeriaceae</taxon>
        <taxon>Acrodontium</taxon>
    </lineage>
</organism>
<evidence type="ECO:0000256" key="9">
    <source>
        <dbReference type="ARBA" id="ARBA00023242"/>
    </source>
</evidence>
<evidence type="ECO:0000256" key="10">
    <source>
        <dbReference type="SAM" id="MobiDB-lite"/>
    </source>
</evidence>
<evidence type="ECO:0000256" key="8">
    <source>
        <dbReference type="ARBA" id="ARBA00022490"/>
    </source>
</evidence>
<dbReference type="GO" id="GO:0005737">
    <property type="term" value="C:cytoplasm"/>
    <property type="evidence" value="ECO:0007669"/>
    <property type="project" value="UniProtKB-SubCell"/>
</dbReference>
<keyword evidence="9" id="KW-0539">Nucleus</keyword>
<comment type="subcellular location">
    <subcellularLocation>
        <location evidence="3">Cytoplasm</location>
    </subcellularLocation>
    <subcellularLocation>
        <location evidence="2">Nucleus</location>
    </subcellularLocation>
</comment>
<dbReference type="PANTHER" id="PTHR18829">
    <property type="entry name" value="PROTEIN YAE1 HOMOLOG"/>
    <property type="match status" value="1"/>
</dbReference>
<protein>
    <recommendedName>
        <fullName evidence="7">Protein YAE1</fullName>
    </recommendedName>
    <alternativeName>
        <fullName evidence="6">Protein yae1</fullName>
    </alternativeName>
</protein>
<evidence type="ECO:0000256" key="7">
    <source>
        <dbReference type="ARBA" id="ARBA00018400"/>
    </source>
</evidence>
<dbReference type="InterPro" id="IPR019191">
    <property type="entry name" value="Essential_protein_Yae1_N"/>
</dbReference>
<evidence type="ECO:0000256" key="1">
    <source>
        <dbReference type="ARBA" id="ARBA00003836"/>
    </source>
</evidence>
<evidence type="ECO:0000313" key="13">
    <source>
        <dbReference type="Proteomes" id="UP001303373"/>
    </source>
</evidence>
<comment type="function">
    <text evidence="1">The complex LTO1:YAE1 may function as a target specific adapter that probably recruits apo-RPLI1 to the cytosolic iron-sulfur protein assembly (CIA) complex machinery. May be required for biogenesis of the large ribosomal subunit and initiation of translation.</text>
</comment>
<evidence type="ECO:0000313" key="12">
    <source>
        <dbReference type="EMBL" id="WPH01733.1"/>
    </source>
</evidence>
<evidence type="ECO:0000259" key="11">
    <source>
        <dbReference type="Pfam" id="PF09811"/>
    </source>
</evidence>
<keyword evidence="13" id="KW-1185">Reference proteome</keyword>
<sequence>MIFRDVGFSHRGADHDAIFMDGPNSTVEGGNTHVDPLDDVFGSAPNSPVLRPSNTDVDDSTKDDGTRYVRTEFSDVPKLRTTHVTNGYREGIAASKEQHIQAGFDEGYSLGAQLGLKAGRVLGQLEGIWHAVVASEQAKSKASVTHEEHEIVSELGGEAIAKMLADAEKELSVQALFGKEYFGADGIWTYDVPGQEDESETTFEHVATAHPALKKWDEQLTSLAGKLGLVLR</sequence>
<comment type="subunit">
    <text evidence="5">May form a complex with LTO1.</text>
</comment>
<dbReference type="InterPro" id="IPR038881">
    <property type="entry name" value="Yae1-like"/>
</dbReference>
<dbReference type="PANTHER" id="PTHR18829:SF0">
    <property type="entry name" value="PROTEIN YAE1 HOMOLOG"/>
    <property type="match status" value="1"/>
</dbReference>
<feature type="domain" description="Essential protein Yae1 N-terminal" evidence="11">
    <location>
        <begin position="87"/>
        <end position="125"/>
    </location>
</feature>
<evidence type="ECO:0000256" key="5">
    <source>
        <dbReference type="ARBA" id="ARBA00011427"/>
    </source>
</evidence>
<accession>A0AAQ3M7W7</accession>
<name>A0AAQ3M7W7_9PEZI</name>
<dbReference type="Proteomes" id="UP001303373">
    <property type="component" value="Chromosome 6"/>
</dbReference>
<dbReference type="GO" id="GO:0005634">
    <property type="term" value="C:nucleus"/>
    <property type="evidence" value="ECO:0007669"/>
    <property type="project" value="UniProtKB-SubCell"/>
</dbReference>
<dbReference type="AlphaFoldDB" id="A0AAQ3M7W7"/>
<comment type="similarity">
    <text evidence="4">Belongs to the YAE1 family.</text>
</comment>
<keyword evidence="8" id="KW-0963">Cytoplasm</keyword>
<evidence type="ECO:0000256" key="4">
    <source>
        <dbReference type="ARBA" id="ARBA00007096"/>
    </source>
</evidence>
<evidence type="ECO:0000256" key="2">
    <source>
        <dbReference type="ARBA" id="ARBA00004123"/>
    </source>
</evidence>